<evidence type="ECO:0000313" key="3">
    <source>
        <dbReference type="EMBL" id="CAE0413852.1"/>
    </source>
</evidence>
<dbReference type="AlphaFoldDB" id="A0A7S3P9B4"/>
<dbReference type="PANTHER" id="PTHR13271">
    <property type="entry name" value="UNCHARACTERIZED PUTATIVE METHYLTRANSFERASE"/>
    <property type="match status" value="1"/>
</dbReference>
<keyword evidence="1" id="KW-0732">Signal</keyword>
<dbReference type="CDD" id="cd10527">
    <property type="entry name" value="SET_LSMT"/>
    <property type="match status" value="1"/>
</dbReference>
<dbReference type="EMBL" id="HBIM01013760">
    <property type="protein sequence ID" value="CAE0413852.1"/>
    <property type="molecule type" value="Transcribed_RNA"/>
</dbReference>
<reference evidence="3" key="1">
    <citation type="submission" date="2021-01" db="EMBL/GenBank/DDBJ databases">
        <authorList>
            <person name="Corre E."/>
            <person name="Pelletier E."/>
            <person name="Niang G."/>
            <person name="Scheremetjew M."/>
            <person name="Finn R."/>
            <person name="Kale V."/>
            <person name="Holt S."/>
            <person name="Cochrane G."/>
            <person name="Meng A."/>
            <person name="Brown T."/>
            <person name="Cohen L."/>
        </authorList>
    </citation>
    <scope>NUCLEOTIDE SEQUENCE</scope>
    <source>
        <strain evidence="3">CCMP127</strain>
    </source>
</reference>
<dbReference type="PROSITE" id="PS50280">
    <property type="entry name" value="SET"/>
    <property type="match status" value="1"/>
</dbReference>
<organism evidence="3">
    <name type="scientific">Amphora coffeiformis</name>
    <dbReference type="NCBI Taxonomy" id="265554"/>
    <lineage>
        <taxon>Eukaryota</taxon>
        <taxon>Sar</taxon>
        <taxon>Stramenopiles</taxon>
        <taxon>Ochrophyta</taxon>
        <taxon>Bacillariophyta</taxon>
        <taxon>Bacillariophyceae</taxon>
        <taxon>Bacillariophycidae</taxon>
        <taxon>Thalassiophysales</taxon>
        <taxon>Catenulaceae</taxon>
        <taxon>Amphora</taxon>
    </lineage>
</organism>
<feature type="chain" id="PRO_5031327558" description="SET domain-containing protein" evidence="1">
    <location>
        <begin position="33"/>
        <end position="398"/>
    </location>
</feature>
<name>A0A7S3P9B4_9STRA</name>
<dbReference type="GO" id="GO:0016279">
    <property type="term" value="F:protein-lysine N-methyltransferase activity"/>
    <property type="evidence" value="ECO:0007669"/>
    <property type="project" value="TreeGrafter"/>
</dbReference>
<gene>
    <name evidence="3" type="ORF">ACOF00016_LOCUS11095</name>
</gene>
<evidence type="ECO:0000259" key="2">
    <source>
        <dbReference type="PROSITE" id="PS50280"/>
    </source>
</evidence>
<evidence type="ECO:0000256" key="1">
    <source>
        <dbReference type="SAM" id="SignalP"/>
    </source>
</evidence>
<dbReference type="SUPFAM" id="SSF82199">
    <property type="entry name" value="SET domain"/>
    <property type="match status" value="1"/>
</dbReference>
<sequence length="398" mass="44768">MNSIDRMMGKHKTLCFLPSIMLLVSLLSFVSSSPDDKGFERLVTWMRQQGGRVDDRIDVIVFDNGIRGMVALEDIEEGAELLLCPWKLVMGSTSFGDQMKGGDSMCAVVQEMAHEIRQGKNSLWYPYLDHIELPRLLSTWDQSALDELQGLSPYQDATRHLRWLSESCDASFEDSHDKTAVERALISFVSRASEVGMIPIYDLVNHHNGKRNAKLRLTKEGAQLIVVGGPIPKRQEIYQSYGIKTASTMYLNYGFVEEWPTCWNFKDSDSSDNFAFISFPDDVVAINPTADLIREVWHANMPLVAYQSLANGHMESLSSEDLLRFAQAAETHLARFPTTAREDEILLAEATRLGQQDRASAIEYRRAFKTSLETARNSCNMAASARDKEVEGSGYSEL</sequence>
<dbReference type="PANTHER" id="PTHR13271:SF151">
    <property type="entry name" value="SET DOMAIN-CONTAINING PROTEIN 4"/>
    <property type="match status" value="1"/>
</dbReference>
<dbReference type="InterPro" id="IPR001214">
    <property type="entry name" value="SET_dom"/>
</dbReference>
<dbReference type="InterPro" id="IPR050600">
    <property type="entry name" value="SETD3_SETD6_MTase"/>
</dbReference>
<dbReference type="Gene3D" id="3.90.1410.10">
    <property type="entry name" value="set domain protein methyltransferase, domain 1"/>
    <property type="match status" value="1"/>
</dbReference>
<proteinExistence type="predicted"/>
<feature type="signal peptide" evidence="1">
    <location>
        <begin position="1"/>
        <end position="32"/>
    </location>
</feature>
<protein>
    <recommendedName>
        <fullName evidence="2">SET domain-containing protein</fullName>
    </recommendedName>
</protein>
<accession>A0A7S3P9B4</accession>
<feature type="domain" description="SET" evidence="2">
    <location>
        <begin position="55"/>
        <end position="242"/>
    </location>
</feature>
<dbReference type="InterPro" id="IPR046341">
    <property type="entry name" value="SET_dom_sf"/>
</dbReference>